<dbReference type="PANTHER" id="PTHR42711:SF18">
    <property type="entry name" value="ABC TRANSPORTER, ATP-BINDING PROTEIN"/>
    <property type="match status" value="1"/>
</dbReference>
<dbReference type="Pfam" id="PF00005">
    <property type="entry name" value="ABC_tran"/>
    <property type="match status" value="1"/>
</dbReference>
<name>X1M6S6_9ZZZZ</name>
<evidence type="ECO:0000256" key="3">
    <source>
        <dbReference type="ARBA" id="ARBA00022840"/>
    </source>
</evidence>
<gene>
    <name evidence="5" type="ORF">S06H3_11139</name>
</gene>
<organism evidence="5">
    <name type="scientific">marine sediment metagenome</name>
    <dbReference type="NCBI Taxonomy" id="412755"/>
    <lineage>
        <taxon>unclassified sequences</taxon>
        <taxon>metagenomes</taxon>
        <taxon>ecological metagenomes</taxon>
    </lineage>
</organism>
<evidence type="ECO:0000256" key="2">
    <source>
        <dbReference type="ARBA" id="ARBA00022741"/>
    </source>
</evidence>
<proteinExistence type="predicted"/>
<dbReference type="AlphaFoldDB" id="X1M6S6"/>
<keyword evidence="2" id="KW-0547">Nucleotide-binding</keyword>
<dbReference type="InterPro" id="IPR027417">
    <property type="entry name" value="P-loop_NTPase"/>
</dbReference>
<sequence>MRAIVTDGLTRKFNGLTAVDHVNLQIKKGELFGLLGPNGAGKTTFIHMLCTILPPTEGTAKVAGFDIHRNPDSVRAAIGIVFQDPSLDNRLTGRENLDFHGRVYGMSK</sequence>
<evidence type="ECO:0000259" key="4">
    <source>
        <dbReference type="Pfam" id="PF00005"/>
    </source>
</evidence>
<comment type="caution">
    <text evidence="5">The sequence shown here is derived from an EMBL/GenBank/DDBJ whole genome shotgun (WGS) entry which is preliminary data.</text>
</comment>
<feature type="domain" description="ABC transporter" evidence="4">
    <location>
        <begin position="20"/>
        <end position="98"/>
    </location>
</feature>
<evidence type="ECO:0000313" key="5">
    <source>
        <dbReference type="EMBL" id="GAI13801.1"/>
    </source>
</evidence>
<keyword evidence="1" id="KW-0813">Transport</keyword>
<dbReference type="SUPFAM" id="SSF52540">
    <property type="entry name" value="P-loop containing nucleoside triphosphate hydrolases"/>
    <property type="match status" value="1"/>
</dbReference>
<dbReference type="InterPro" id="IPR050763">
    <property type="entry name" value="ABC_transporter_ATP-binding"/>
</dbReference>
<dbReference type="PANTHER" id="PTHR42711">
    <property type="entry name" value="ABC TRANSPORTER ATP-BINDING PROTEIN"/>
    <property type="match status" value="1"/>
</dbReference>
<keyword evidence="3" id="KW-0067">ATP-binding</keyword>
<dbReference type="EMBL" id="BARV01005319">
    <property type="protein sequence ID" value="GAI13801.1"/>
    <property type="molecule type" value="Genomic_DNA"/>
</dbReference>
<accession>X1M6S6</accession>
<dbReference type="GO" id="GO:0016887">
    <property type="term" value="F:ATP hydrolysis activity"/>
    <property type="evidence" value="ECO:0007669"/>
    <property type="project" value="InterPro"/>
</dbReference>
<evidence type="ECO:0000256" key="1">
    <source>
        <dbReference type="ARBA" id="ARBA00022448"/>
    </source>
</evidence>
<dbReference type="InterPro" id="IPR003439">
    <property type="entry name" value="ABC_transporter-like_ATP-bd"/>
</dbReference>
<reference evidence="5" key="1">
    <citation type="journal article" date="2014" name="Front. Microbiol.">
        <title>High frequency of phylogenetically diverse reductive dehalogenase-homologous genes in deep subseafloor sedimentary metagenomes.</title>
        <authorList>
            <person name="Kawai M."/>
            <person name="Futagami T."/>
            <person name="Toyoda A."/>
            <person name="Takaki Y."/>
            <person name="Nishi S."/>
            <person name="Hori S."/>
            <person name="Arai W."/>
            <person name="Tsubouchi T."/>
            <person name="Morono Y."/>
            <person name="Uchiyama I."/>
            <person name="Ito T."/>
            <person name="Fujiyama A."/>
            <person name="Inagaki F."/>
            <person name="Takami H."/>
        </authorList>
    </citation>
    <scope>NUCLEOTIDE SEQUENCE</scope>
    <source>
        <strain evidence="5">Expedition CK06-06</strain>
    </source>
</reference>
<protein>
    <recommendedName>
        <fullName evidence="4">ABC transporter domain-containing protein</fullName>
    </recommendedName>
</protein>
<feature type="non-terminal residue" evidence="5">
    <location>
        <position position="108"/>
    </location>
</feature>
<dbReference type="GO" id="GO:0005524">
    <property type="term" value="F:ATP binding"/>
    <property type="evidence" value="ECO:0007669"/>
    <property type="project" value="UniProtKB-KW"/>
</dbReference>
<dbReference type="Gene3D" id="3.40.50.300">
    <property type="entry name" value="P-loop containing nucleotide triphosphate hydrolases"/>
    <property type="match status" value="1"/>
</dbReference>